<protein>
    <submittedName>
        <fullName evidence="1">Uncharacterized protein</fullName>
    </submittedName>
</protein>
<organism evidence="1 2">
    <name type="scientific">Arctium lappa</name>
    <name type="common">Greater burdock</name>
    <name type="synonym">Lappa major</name>
    <dbReference type="NCBI Taxonomy" id="4217"/>
    <lineage>
        <taxon>Eukaryota</taxon>
        <taxon>Viridiplantae</taxon>
        <taxon>Streptophyta</taxon>
        <taxon>Embryophyta</taxon>
        <taxon>Tracheophyta</taxon>
        <taxon>Spermatophyta</taxon>
        <taxon>Magnoliopsida</taxon>
        <taxon>eudicotyledons</taxon>
        <taxon>Gunneridae</taxon>
        <taxon>Pentapetalae</taxon>
        <taxon>asterids</taxon>
        <taxon>campanulids</taxon>
        <taxon>Asterales</taxon>
        <taxon>Asteraceae</taxon>
        <taxon>Carduoideae</taxon>
        <taxon>Cardueae</taxon>
        <taxon>Arctiinae</taxon>
        <taxon>Arctium</taxon>
    </lineage>
</organism>
<evidence type="ECO:0000313" key="1">
    <source>
        <dbReference type="EMBL" id="KAI3673204.1"/>
    </source>
</evidence>
<gene>
    <name evidence="1" type="ORF">L6452_39320</name>
</gene>
<reference evidence="1 2" key="2">
    <citation type="journal article" date="2022" name="Mol. Ecol. Resour.">
        <title>The genomes of chicory, endive, great burdock and yacon provide insights into Asteraceae paleo-polyploidization history and plant inulin production.</title>
        <authorList>
            <person name="Fan W."/>
            <person name="Wang S."/>
            <person name="Wang H."/>
            <person name="Wang A."/>
            <person name="Jiang F."/>
            <person name="Liu H."/>
            <person name="Zhao H."/>
            <person name="Xu D."/>
            <person name="Zhang Y."/>
        </authorList>
    </citation>
    <scope>NUCLEOTIDE SEQUENCE [LARGE SCALE GENOMIC DNA]</scope>
    <source>
        <strain evidence="2">cv. Niubang</strain>
    </source>
</reference>
<dbReference type="EMBL" id="CM042061">
    <property type="protein sequence ID" value="KAI3673204.1"/>
    <property type="molecule type" value="Genomic_DNA"/>
</dbReference>
<sequence>MDIYRFSTLLFELDTLPNDPLTKSMLQSTHLQPLNGLVNRRLGFNPFGWVQKSFSEKRGVSEAEGYISFFLAFLFSRVALRRDFKRVKSAADTMKKHN</sequence>
<proteinExistence type="predicted"/>
<name>A0ACB8XT44_ARCLA</name>
<accession>A0ACB8XT44</accession>
<reference evidence="2" key="1">
    <citation type="journal article" date="2022" name="Mol. Ecol. Resour.">
        <title>The genomes of chicory, endive, great burdock and yacon provide insights into Asteraceae palaeo-polyploidization history and plant inulin production.</title>
        <authorList>
            <person name="Fan W."/>
            <person name="Wang S."/>
            <person name="Wang H."/>
            <person name="Wang A."/>
            <person name="Jiang F."/>
            <person name="Liu H."/>
            <person name="Zhao H."/>
            <person name="Xu D."/>
            <person name="Zhang Y."/>
        </authorList>
    </citation>
    <scope>NUCLEOTIDE SEQUENCE [LARGE SCALE GENOMIC DNA]</scope>
    <source>
        <strain evidence="2">cv. Niubang</strain>
    </source>
</reference>
<dbReference type="Proteomes" id="UP001055879">
    <property type="component" value="Linkage Group LG15"/>
</dbReference>
<keyword evidence="2" id="KW-1185">Reference proteome</keyword>
<evidence type="ECO:0000313" key="2">
    <source>
        <dbReference type="Proteomes" id="UP001055879"/>
    </source>
</evidence>
<comment type="caution">
    <text evidence="1">The sequence shown here is derived from an EMBL/GenBank/DDBJ whole genome shotgun (WGS) entry which is preliminary data.</text>
</comment>